<keyword evidence="8" id="KW-1185">Reference proteome</keyword>
<organism evidence="7 8">
    <name type="scientific">Catenulispora pinistramenti</name>
    <dbReference type="NCBI Taxonomy" id="2705254"/>
    <lineage>
        <taxon>Bacteria</taxon>
        <taxon>Bacillati</taxon>
        <taxon>Actinomycetota</taxon>
        <taxon>Actinomycetes</taxon>
        <taxon>Catenulisporales</taxon>
        <taxon>Catenulisporaceae</taxon>
        <taxon>Catenulispora</taxon>
    </lineage>
</organism>
<dbReference type="InterPro" id="IPR000719">
    <property type="entry name" value="Prot_kinase_dom"/>
</dbReference>
<feature type="domain" description="Protein kinase" evidence="6">
    <location>
        <begin position="1"/>
        <end position="163"/>
    </location>
</feature>
<evidence type="ECO:0000256" key="3">
    <source>
        <dbReference type="ARBA" id="ARBA00022741"/>
    </source>
</evidence>
<keyword evidence="2" id="KW-0808">Transferase</keyword>
<dbReference type="InterPro" id="IPR011009">
    <property type="entry name" value="Kinase-like_dom_sf"/>
</dbReference>
<dbReference type="Gene3D" id="1.10.510.10">
    <property type="entry name" value="Transferase(Phosphotransferase) domain 1"/>
    <property type="match status" value="1"/>
</dbReference>
<evidence type="ECO:0000259" key="6">
    <source>
        <dbReference type="PROSITE" id="PS50011"/>
    </source>
</evidence>
<evidence type="ECO:0000256" key="1">
    <source>
        <dbReference type="ARBA" id="ARBA00012513"/>
    </source>
</evidence>
<evidence type="ECO:0000313" key="8">
    <source>
        <dbReference type="Proteomes" id="UP000730482"/>
    </source>
</evidence>
<keyword evidence="4" id="KW-0418">Kinase</keyword>
<dbReference type="EC" id="2.7.11.1" evidence="1"/>
<evidence type="ECO:0000256" key="5">
    <source>
        <dbReference type="ARBA" id="ARBA00022840"/>
    </source>
</evidence>
<sequence length="221" mass="22766">MRNGLVEGVSLRAVLRESGAMAPEAAASVLAGMLMTLAVVHGDVRPEHVRVDGSGGLALTGFGGEDARFVPNEPTYLAPERLTGTPADAGGDVFSATAVFFECLTSEAPFVAATGEDLAALHEYAEVIAEFAPPELRTLTQHGLAPDPQRRPASPHEFLAEVTGTATEVYGSDWQTRGRALLSGWAADAARADGLELAAAPGRSDAPGRAAAMAASEGCLL</sequence>
<dbReference type="SUPFAM" id="SSF56112">
    <property type="entry name" value="Protein kinase-like (PK-like)"/>
    <property type="match status" value="1"/>
</dbReference>
<name>A0ABS5L797_9ACTN</name>
<gene>
    <name evidence="7" type="ORF">KGQ19_46030</name>
</gene>
<accession>A0ABS5L797</accession>
<dbReference type="Pfam" id="PF00069">
    <property type="entry name" value="Pkinase"/>
    <property type="match status" value="1"/>
</dbReference>
<reference evidence="7 8" key="1">
    <citation type="submission" date="2020-02" db="EMBL/GenBank/DDBJ databases">
        <title>Acidophilic actinobacteria isolated from forest soil.</title>
        <authorList>
            <person name="Golinska P."/>
        </authorList>
    </citation>
    <scope>NUCLEOTIDE SEQUENCE [LARGE SCALE GENOMIC DNA]</scope>
    <source>
        <strain evidence="7 8">NL8</strain>
    </source>
</reference>
<evidence type="ECO:0000256" key="4">
    <source>
        <dbReference type="ARBA" id="ARBA00022777"/>
    </source>
</evidence>
<keyword evidence="3" id="KW-0547">Nucleotide-binding</keyword>
<keyword evidence="5" id="KW-0067">ATP-binding</keyword>
<dbReference type="InterPro" id="IPR050660">
    <property type="entry name" value="NEK_Ser/Thr_kinase"/>
</dbReference>
<dbReference type="PANTHER" id="PTHR43671:SF13">
    <property type="entry name" value="SERINE_THREONINE-PROTEIN KINASE NEK2"/>
    <property type="match status" value="1"/>
</dbReference>
<feature type="non-terminal residue" evidence="7">
    <location>
        <position position="221"/>
    </location>
</feature>
<proteinExistence type="predicted"/>
<evidence type="ECO:0000313" key="7">
    <source>
        <dbReference type="EMBL" id="MBS2554238.1"/>
    </source>
</evidence>
<comment type="caution">
    <text evidence="7">The sequence shown here is derived from an EMBL/GenBank/DDBJ whole genome shotgun (WGS) entry which is preliminary data.</text>
</comment>
<dbReference type="Proteomes" id="UP000730482">
    <property type="component" value="Unassembled WGS sequence"/>
</dbReference>
<protein>
    <recommendedName>
        <fullName evidence="1">non-specific serine/threonine protein kinase</fullName>
        <ecNumber evidence="1">2.7.11.1</ecNumber>
    </recommendedName>
</protein>
<dbReference type="EMBL" id="JAAFYZ010000340">
    <property type="protein sequence ID" value="MBS2554238.1"/>
    <property type="molecule type" value="Genomic_DNA"/>
</dbReference>
<evidence type="ECO:0000256" key="2">
    <source>
        <dbReference type="ARBA" id="ARBA00022679"/>
    </source>
</evidence>
<dbReference type="PROSITE" id="PS50011">
    <property type="entry name" value="PROTEIN_KINASE_DOM"/>
    <property type="match status" value="1"/>
</dbReference>
<dbReference type="PANTHER" id="PTHR43671">
    <property type="entry name" value="SERINE/THREONINE-PROTEIN KINASE NEK"/>
    <property type="match status" value="1"/>
</dbReference>